<keyword evidence="1" id="KW-0261">Viral envelope protein</keyword>
<proteinExistence type="predicted"/>
<dbReference type="EMBL" id="GGEC01030080">
    <property type="protein sequence ID" value="MBX10564.1"/>
    <property type="molecule type" value="Transcribed_RNA"/>
</dbReference>
<reference evidence="1" key="1">
    <citation type="submission" date="2018-02" db="EMBL/GenBank/DDBJ databases">
        <title>Rhizophora mucronata_Transcriptome.</title>
        <authorList>
            <person name="Meera S.P."/>
            <person name="Sreeshan A."/>
            <person name="Augustine A."/>
        </authorList>
    </citation>
    <scope>NUCLEOTIDE SEQUENCE</scope>
    <source>
        <tissue evidence="1">Leaf</tissue>
    </source>
</reference>
<evidence type="ECO:0000313" key="1">
    <source>
        <dbReference type="EMBL" id="MBX10564.1"/>
    </source>
</evidence>
<protein>
    <submittedName>
        <fullName evidence="1">Outer envelope protein 80ic-like</fullName>
    </submittedName>
</protein>
<sequence>MGAQKSIHAGKAKIDVNVDFTHKLCASLMLLPHSRNTGSLLSLVIGRFVFCFL</sequence>
<name>A0A2P2KXX4_RHIMU</name>
<organism evidence="1">
    <name type="scientific">Rhizophora mucronata</name>
    <name type="common">Asiatic mangrove</name>
    <dbReference type="NCBI Taxonomy" id="61149"/>
    <lineage>
        <taxon>Eukaryota</taxon>
        <taxon>Viridiplantae</taxon>
        <taxon>Streptophyta</taxon>
        <taxon>Embryophyta</taxon>
        <taxon>Tracheophyta</taxon>
        <taxon>Spermatophyta</taxon>
        <taxon>Magnoliopsida</taxon>
        <taxon>eudicotyledons</taxon>
        <taxon>Gunneridae</taxon>
        <taxon>Pentapetalae</taxon>
        <taxon>rosids</taxon>
        <taxon>fabids</taxon>
        <taxon>Malpighiales</taxon>
        <taxon>Rhizophoraceae</taxon>
        <taxon>Rhizophora</taxon>
    </lineage>
</organism>
<accession>A0A2P2KXX4</accession>
<keyword evidence="1" id="KW-0946">Virion</keyword>
<dbReference type="AlphaFoldDB" id="A0A2P2KXX4"/>